<dbReference type="EC" id="3.7.1.19" evidence="2"/>
<sequence>MDEYVASARSHWGPRFTANGIPAADFERVMSGLTDWSKWCATWSEAALPYEELGNEALAANRFRSAGALFSTASVFYHFAKFVFVQDLDQMRTAHESSVRCLNIALPYLDPPGERVEISFDGAKIYGVLRLPKSEGPHPVVIMVPGLDSTKEEFRSTEELFLQRGIATFSVDGPGQGEAEYALKIRPDWEVPGRAIVDALISRNEIDADRIAVWGVSLGGYYAPRFASGDERIKACITLCGPYNFGENWDALPALTRETFTVRSGAANQSEAKSKALELSMEGRTATLTCPTLVIAGKLDRLIPWQQAHRLHDETSSNSEFLLLDRGNHGCANVLAEHRYRTADWLADRLEVTGPR</sequence>
<comment type="caution">
    <text evidence="2">The sequence shown here is derived from an EMBL/GenBank/DDBJ whole genome shotgun (WGS) entry which is preliminary data.</text>
</comment>
<evidence type="ECO:0000256" key="1">
    <source>
        <dbReference type="ARBA" id="ARBA00022801"/>
    </source>
</evidence>
<organism evidence="2">
    <name type="scientific">mine drainage metagenome</name>
    <dbReference type="NCBI Taxonomy" id="410659"/>
    <lineage>
        <taxon>unclassified sequences</taxon>
        <taxon>metagenomes</taxon>
        <taxon>ecological metagenomes</taxon>
    </lineage>
</organism>
<dbReference type="Gene3D" id="1.20.1440.110">
    <property type="entry name" value="acylaminoacyl peptidase"/>
    <property type="match status" value="1"/>
</dbReference>
<dbReference type="PANTHER" id="PTHR22946:SF12">
    <property type="entry name" value="CONIDIAL PIGMENT BIOSYNTHESIS PROTEIN AYG1 (AFU_ORTHOLOGUE AFUA_2G17550)"/>
    <property type="match status" value="1"/>
</dbReference>
<protein>
    <submittedName>
        <fullName evidence="2">2,6-dihydropseudooxynicotine hydrolase</fullName>
        <ecNumber evidence="2">3.7.1.19</ecNumber>
    </submittedName>
</protein>
<dbReference type="InterPro" id="IPR029058">
    <property type="entry name" value="AB_hydrolase_fold"/>
</dbReference>
<reference evidence="2" key="1">
    <citation type="submission" date="2016-10" db="EMBL/GenBank/DDBJ databases">
        <title>Sequence of Gallionella enrichment culture.</title>
        <authorList>
            <person name="Poehlein A."/>
            <person name="Muehling M."/>
            <person name="Daniel R."/>
        </authorList>
    </citation>
    <scope>NUCLEOTIDE SEQUENCE</scope>
</reference>
<dbReference type="EMBL" id="MLJW01002341">
    <property type="protein sequence ID" value="OIQ74916.1"/>
    <property type="molecule type" value="Genomic_DNA"/>
</dbReference>
<dbReference type="Gene3D" id="3.40.50.1820">
    <property type="entry name" value="alpha/beta hydrolase"/>
    <property type="match status" value="1"/>
</dbReference>
<evidence type="ECO:0000313" key="2">
    <source>
        <dbReference type="EMBL" id="OIQ74916.1"/>
    </source>
</evidence>
<accession>A0A1J5Q4V2</accession>
<dbReference type="AlphaFoldDB" id="A0A1J5Q4V2"/>
<dbReference type="PANTHER" id="PTHR22946">
    <property type="entry name" value="DIENELACTONE HYDROLASE DOMAIN-CONTAINING PROTEIN-RELATED"/>
    <property type="match status" value="1"/>
</dbReference>
<dbReference type="Pfam" id="PF06500">
    <property type="entry name" value="FrsA-like"/>
    <property type="match status" value="1"/>
</dbReference>
<proteinExistence type="predicted"/>
<gene>
    <name evidence="2" type="ORF">GALL_434240</name>
</gene>
<dbReference type="GO" id="GO:0016787">
    <property type="term" value="F:hydrolase activity"/>
    <property type="evidence" value="ECO:0007669"/>
    <property type="project" value="UniProtKB-KW"/>
</dbReference>
<dbReference type="InterPro" id="IPR010520">
    <property type="entry name" value="FrsA-like"/>
</dbReference>
<dbReference type="SUPFAM" id="SSF53474">
    <property type="entry name" value="alpha/beta-Hydrolases"/>
    <property type="match status" value="1"/>
</dbReference>
<name>A0A1J5Q4V2_9ZZZZ</name>
<keyword evidence="1 2" id="KW-0378">Hydrolase</keyword>
<dbReference type="InterPro" id="IPR050261">
    <property type="entry name" value="FrsA_esterase"/>
</dbReference>